<protein>
    <recommendedName>
        <fullName evidence="3">Mu-like prophage I protein</fullName>
    </recommendedName>
</protein>
<dbReference type="RefSeq" id="WP_014018152.1">
    <property type="nucleotide sequence ID" value="NC_015914.1"/>
</dbReference>
<evidence type="ECO:0000313" key="2">
    <source>
        <dbReference type="Proteomes" id="UP000001635"/>
    </source>
</evidence>
<name>G0IZ74_CYCMS</name>
<keyword evidence="2" id="KW-1185">Reference proteome</keyword>
<gene>
    <name evidence="1" type="ordered locus">Cycma_0068</name>
</gene>
<reference evidence="2" key="1">
    <citation type="submission" date="2011-07" db="EMBL/GenBank/DDBJ databases">
        <title>The complete genome of Cyclobacterium marinum DSM 745.</title>
        <authorList>
            <person name="Lucas S."/>
            <person name="Han J."/>
            <person name="Lapidus A."/>
            <person name="Bruce D."/>
            <person name="Goodwin L."/>
            <person name="Pitluck S."/>
            <person name="Peters L."/>
            <person name="Kyrpides N."/>
            <person name="Mavromatis K."/>
            <person name="Ivanova N."/>
            <person name="Ovchinnikova G."/>
            <person name="Chertkov O."/>
            <person name="Detter J.C."/>
            <person name="Tapia R."/>
            <person name="Han C."/>
            <person name="Land M."/>
            <person name="Hauser L."/>
            <person name="Markowitz V."/>
            <person name="Cheng J.-F."/>
            <person name="Hugenholtz P."/>
            <person name="Woyke T."/>
            <person name="Wu D."/>
            <person name="Tindall B."/>
            <person name="Schuetze A."/>
            <person name="Brambilla E."/>
            <person name="Klenk H.-P."/>
            <person name="Eisen J.A."/>
        </authorList>
    </citation>
    <scope>NUCLEOTIDE SEQUENCE [LARGE SCALE GENOMIC DNA]</scope>
    <source>
        <strain evidence="2">ATCC 25205 / DSM 745 / LMG 13164 / NCIMB 1802</strain>
    </source>
</reference>
<dbReference type="EMBL" id="CP002955">
    <property type="protein sequence ID" value="AEL23853.1"/>
    <property type="molecule type" value="Genomic_DNA"/>
</dbReference>
<proteinExistence type="predicted"/>
<dbReference type="OrthoDB" id="1064922at2"/>
<accession>G0IZ74</accession>
<dbReference type="HOGENOM" id="CLU_073787_0_0_10"/>
<sequence>MLKLSVSAIMLKVNFLGWNIRYFFVSRSSSRKAIDMTLKRSSKRFKISTEAPNNKGFRVRTSGIDIGPYALNPLMLWMHQRPKGESREEILPLGNFLDVEIENGEVYGVPAFDMTDTFAVSIYNKVENGTIRMASAGLLPIDWERDVEGNLWLSKSQLVETTICDIGSNPEALAVKLYDENDEAINLSADYFQQLNLATKTKSDMKLIELKAEELFPLLGLADTAKADEAFKKIGELVTLTTTQSNQLKKLQSDKDATDAQLAEVQEKLDEQISLANTAKIKDLVAKAGPEGDKKITADQIPLYEKLAATDFDGTKAVLDSMPKHESVENILNKKKSGVVAALEKLSWDELHKSNQLVTLKAEDFELFKTKYEQKFKKPYEA</sequence>
<dbReference type="AlphaFoldDB" id="G0IZ74"/>
<evidence type="ECO:0008006" key="3">
    <source>
        <dbReference type="Google" id="ProtNLM"/>
    </source>
</evidence>
<evidence type="ECO:0000313" key="1">
    <source>
        <dbReference type="EMBL" id="AEL23853.1"/>
    </source>
</evidence>
<dbReference type="STRING" id="880070.Cycma_0068"/>
<dbReference type="Proteomes" id="UP000001635">
    <property type="component" value="Chromosome"/>
</dbReference>
<dbReference type="eggNOG" id="COG3740">
    <property type="taxonomic scope" value="Bacteria"/>
</dbReference>
<dbReference type="KEGG" id="cmr:Cycma_0068"/>
<organism evidence="1 2">
    <name type="scientific">Cyclobacterium marinum (strain ATCC 25205 / DSM 745 / LMG 13164 / NCIMB 1802)</name>
    <name type="common">Flectobacillus marinus</name>
    <dbReference type="NCBI Taxonomy" id="880070"/>
    <lineage>
        <taxon>Bacteria</taxon>
        <taxon>Pseudomonadati</taxon>
        <taxon>Bacteroidota</taxon>
        <taxon>Cytophagia</taxon>
        <taxon>Cytophagales</taxon>
        <taxon>Cyclobacteriaceae</taxon>
        <taxon>Cyclobacterium</taxon>
    </lineage>
</organism>